<comment type="caution">
    <text evidence="5">The sequence shown here is derived from an EMBL/GenBank/DDBJ whole genome shotgun (WGS) entry which is preliminary data.</text>
</comment>
<dbReference type="CDD" id="cd01948">
    <property type="entry name" value="EAL"/>
    <property type="match status" value="1"/>
</dbReference>
<evidence type="ECO:0000259" key="3">
    <source>
        <dbReference type="PROSITE" id="PS50110"/>
    </source>
</evidence>
<dbReference type="InterPro" id="IPR050706">
    <property type="entry name" value="Cyclic-di-GMP_PDE-like"/>
</dbReference>
<evidence type="ECO:0000259" key="4">
    <source>
        <dbReference type="PROSITE" id="PS50883"/>
    </source>
</evidence>
<dbReference type="InterPro" id="IPR035919">
    <property type="entry name" value="EAL_sf"/>
</dbReference>
<dbReference type="EMBL" id="QUSW01000007">
    <property type="protein sequence ID" value="RQP22546.1"/>
    <property type="molecule type" value="Genomic_DNA"/>
</dbReference>
<feature type="modified residue" description="4-aspartylphosphate" evidence="1">
    <location>
        <position position="335"/>
    </location>
</feature>
<dbReference type="PROSITE" id="PS50883">
    <property type="entry name" value="EAL"/>
    <property type="match status" value="1"/>
</dbReference>
<evidence type="ECO:0000256" key="1">
    <source>
        <dbReference type="PROSITE-ProRule" id="PRU00169"/>
    </source>
</evidence>
<dbReference type="GO" id="GO:0000160">
    <property type="term" value="P:phosphorelay signal transduction system"/>
    <property type="evidence" value="ECO:0007669"/>
    <property type="project" value="InterPro"/>
</dbReference>
<dbReference type="InterPro" id="IPR001633">
    <property type="entry name" value="EAL_dom"/>
</dbReference>
<keyword evidence="1" id="KW-0597">Phosphoprotein</keyword>
<protein>
    <submittedName>
        <fullName evidence="5">EAL domain-containing protein</fullName>
    </submittedName>
</protein>
<reference evidence="5 6" key="2">
    <citation type="submission" date="2018-12" db="EMBL/GenBank/DDBJ databases">
        <title>Rhizobacter gummiphilus sp. nov., a rubber-degrading bacterium isolated from the soil of a botanical garden in Japan.</title>
        <authorList>
            <person name="Shunsuke S.S."/>
        </authorList>
    </citation>
    <scope>NUCLEOTIDE SEQUENCE [LARGE SCALE GENOMIC DNA]</scope>
    <source>
        <strain evidence="5 6">S-16</strain>
    </source>
</reference>
<dbReference type="GO" id="GO:0071111">
    <property type="term" value="F:cyclic-guanylate-specific phosphodiesterase activity"/>
    <property type="evidence" value="ECO:0007669"/>
    <property type="project" value="InterPro"/>
</dbReference>
<reference evidence="5 6" key="1">
    <citation type="submission" date="2018-08" db="EMBL/GenBank/DDBJ databases">
        <authorList>
            <person name="Khan S.A."/>
            <person name="Jeon C.O."/>
            <person name="Chun B.H."/>
            <person name="Jeong S.E."/>
        </authorList>
    </citation>
    <scope>NUCLEOTIDE SEQUENCE [LARGE SCALE GENOMIC DNA]</scope>
    <source>
        <strain evidence="5 6">S-16</strain>
    </source>
</reference>
<evidence type="ECO:0000313" key="5">
    <source>
        <dbReference type="EMBL" id="RQP22546.1"/>
    </source>
</evidence>
<dbReference type="InterPro" id="IPR011006">
    <property type="entry name" value="CheY-like_superfamily"/>
</dbReference>
<dbReference type="PANTHER" id="PTHR33121:SF70">
    <property type="entry name" value="SIGNALING PROTEIN YKOW"/>
    <property type="match status" value="1"/>
</dbReference>
<dbReference type="CDD" id="cd17569">
    <property type="entry name" value="REC_HupR-like"/>
    <property type="match status" value="1"/>
</dbReference>
<accession>A0A3N7HN73</accession>
<dbReference type="SUPFAM" id="SSF141868">
    <property type="entry name" value="EAL domain-like"/>
    <property type="match status" value="1"/>
</dbReference>
<gene>
    <name evidence="5" type="ORF">DZC73_23280</name>
</gene>
<keyword evidence="2" id="KW-0175">Coiled coil</keyword>
<sequence length="542" mass="59489">MRESAQGACCMSTVVAPVTAATDVRHALAAGQFGLVFQPQIHLATGQVVGFEALLRWHHPQRGVLAPSEFLPDIERCGLAADVARWVIEQGVLQLRAWEDLGHRGLQMAVNVPVSVFNDDGITVLLQDLLARHEISGNQIELELTERTLTDALPAVVQNLQALRRQGIAVAIDDFGTGYSNLRQLAGLPLDCLKIDLSIVQGVVTDPSDAMVARMTCEIARALKLRIVVEGVETEGQLQFFSNLRCELAQGFFFARPMEAADTMAMLASGRAFAPAAPQLAVGERHLLLLDDEPNILRSLRRVFRGQPWTVHVAHTPDEAFELLARHPVGVVMSDQRMPLMRGTDFLAKVKRLYPDTVRIVLSGYTELQSVTEAINEGAIYKFLTKPWNDTQLNEEIEQAFRQFEMVADTQRLQRRLREINKQLESRLLQNEERLQREEAALDVTHEALGVVPVPILGVDANGMIAISNAAADMLLGGGVSLVGEHVGDVLPEHGDSRFDSLHHGTRQVRIAGTTYEVRCNDLGAASRGMGTVITLIQGANA</sequence>
<feature type="domain" description="Response regulatory" evidence="3">
    <location>
        <begin position="286"/>
        <end position="401"/>
    </location>
</feature>
<dbReference type="Pfam" id="PF00072">
    <property type="entry name" value="Response_reg"/>
    <property type="match status" value="1"/>
</dbReference>
<dbReference type="Gene3D" id="3.20.20.450">
    <property type="entry name" value="EAL domain"/>
    <property type="match status" value="1"/>
</dbReference>
<dbReference type="SUPFAM" id="SSF52172">
    <property type="entry name" value="CheY-like"/>
    <property type="match status" value="1"/>
</dbReference>
<evidence type="ECO:0000313" key="6">
    <source>
        <dbReference type="Proteomes" id="UP000267464"/>
    </source>
</evidence>
<proteinExistence type="predicted"/>
<keyword evidence="6" id="KW-1185">Reference proteome</keyword>
<dbReference type="PANTHER" id="PTHR33121">
    <property type="entry name" value="CYCLIC DI-GMP PHOSPHODIESTERASE PDEF"/>
    <property type="match status" value="1"/>
</dbReference>
<dbReference type="InterPro" id="IPR001789">
    <property type="entry name" value="Sig_transdc_resp-reg_receiver"/>
</dbReference>
<dbReference type="Gene3D" id="3.40.50.2300">
    <property type="match status" value="1"/>
</dbReference>
<dbReference type="PROSITE" id="PS50110">
    <property type="entry name" value="RESPONSE_REGULATORY"/>
    <property type="match status" value="1"/>
</dbReference>
<evidence type="ECO:0000256" key="2">
    <source>
        <dbReference type="SAM" id="Coils"/>
    </source>
</evidence>
<organism evidence="5 6">
    <name type="scientific">Piscinibacter terrae</name>
    <dbReference type="NCBI Taxonomy" id="2496871"/>
    <lineage>
        <taxon>Bacteria</taxon>
        <taxon>Pseudomonadati</taxon>
        <taxon>Pseudomonadota</taxon>
        <taxon>Betaproteobacteria</taxon>
        <taxon>Burkholderiales</taxon>
        <taxon>Sphaerotilaceae</taxon>
        <taxon>Piscinibacter</taxon>
    </lineage>
</organism>
<feature type="coiled-coil region" evidence="2">
    <location>
        <begin position="407"/>
        <end position="441"/>
    </location>
</feature>
<name>A0A3N7HN73_9BURK</name>
<dbReference type="SMART" id="SM00052">
    <property type="entry name" value="EAL"/>
    <property type="match status" value="1"/>
</dbReference>
<dbReference type="SMART" id="SM00448">
    <property type="entry name" value="REC"/>
    <property type="match status" value="1"/>
</dbReference>
<dbReference type="Proteomes" id="UP000267464">
    <property type="component" value="Unassembled WGS sequence"/>
</dbReference>
<dbReference type="Pfam" id="PF00563">
    <property type="entry name" value="EAL"/>
    <property type="match status" value="1"/>
</dbReference>
<feature type="domain" description="EAL" evidence="4">
    <location>
        <begin position="17"/>
        <end position="271"/>
    </location>
</feature>
<dbReference type="AlphaFoldDB" id="A0A3N7HN73"/>